<accession>A0A516KJ01</accession>
<evidence type="ECO:0000259" key="1">
    <source>
        <dbReference type="Pfam" id="PF01156"/>
    </source>
</evidence>
<protein>
    <submittedName>
        <fullName evidence="2">Nucleoside hydrolase</fullName>
    </submittedName>
</protein>
<dbReference type="Gene3D" id="3.90.245.10">
    <property type="entry name" value="Ribonucleoside hydrolase-like"/>
    <property type="match status" value="1"/>
</dbReference>
<dbReference type="Proteomes" id="UP000315215">
    <property type="component" value="Chromosome"/>
</dbReference>
<keyword evidence="2" id="KW-0378">Hydrolase</keyword>
<proteinExistence type="predicted"/>
<evidence type="ECO:0000313" key="3">
    <source>
        <dbReference type="Proteomes" id="UP000315215"/>
    </source>
</evidence>
<gene>
    <name evidence="2" type="ORF">FN924_14810</name>
</gene>
<feature type="domain" description="Inosine/uridine-preferring nucleoside hydrolase" evidence="1">
    <location>
        <begin position="18"/>
        <end position="219"/>
    </location>
</feature>
<dbReference type="PANTHER" id="PTHR46190:SF1">
    <property type="entry name" value="SI:CH211-201H21.5"/>
    <property type="match status" value="1"/>
</dbReference>
<dbReference type="PANTHER" id="PTHR46190">
    <property type="entry name" value="SI:CH211-201H21.5-RELATED"/>
    <property type="match status" value="1"/>
</dbReference>
<dbReference type="InterPro" id="IPR001910">
    <property type="entry name" value="Inosine/uridine_hydrolase_dom"/>
</dbReference>
<dbReference type="EMBL" id="CP041666">
    <property type="protein sequence ID" value="QDP41342.1"/>
    <property type="molecule type" value="Genomic_DNA"/>
</dbReference>
<dbReference type="InterPro" id="IPR036452">
    <property type="entry name" value="Ribo_hydro-like"/>
</dbReference>
<dbReference type="InterPro" id="IPR052775">
    <property type="entry name" value="IUN_hydrolase"/>
</dbReference>
<dbReference type="SUPFAM" id="SSF53590">
    <property type="entry name" value="Nucleoside hydrolase"/>
    <property type="match status" value="1"/>
</dbReference>
<dbReference type="Pfam" id="PF01156">
    <property type="entry name" value="IU_nuc_hydro"/>
    <property type="match status" value="1"/>
</dbReference>
<keyword evidence="3" id="KW-1185">Reference proteome</keyword>
<evidence type="ECO:0000313" key="2">
    <source>
        <dbReference type="EMBL" id="QDP41342.1"/>
    </source>
</evidence>
<organism evidence="2 3">
    <name type="scientific">Radiobacillus deserti</name>
    <dbReference type="NCBI Taxonomy" id="2594883"/>
    <lineage>
        <taxon>Bacteria</taxon>
        <taxon>Bacillati</taxon>
        <taxon>Bacillota</taxon>
        <taxon>Bacilli</taxon>
        <taxon>Bacillales</taxon>
        <taxon>Bacillaceae</taxon>
        <taxon>Radiobacillus</taxon>
    </lineage>
</organism>
<reference evidence="2 3" key="1">
    <citation type="submission" date="2019-07" db="EMBL/GenBank/DDBJ databases">
        <authorList>
            <person name="Li J."/>
        </authorList>
    </citation>
    <scope>NUCLEOTIDE SEQUENCE [LARGE SCALE GENOMIC DNA]</scope>
    <source>
        <strain evidence="2 3">TKL69</strain>
    </source>
</reference>
<sequence length="245" mass="27794">MLNIYILLRRWIQLSQKVLFDCDNTMGFQGRDIDDGLTFVYLLGSSRVDLLGVTTTFGNSSLDQVWRATNQLFKELGVSNIPLVKGVGKEEKHKVFGEAAYFMAETVRQYPGEVTILATGSLTNVYHASLIDEDFYRNVKQIVVIGGILEPLFLNGKELKELNFSIDPTAAYHVLRLKTDIHVITGNLCLQSLFGQEQINALINFQNTWISTYLLKHIVKWIDHLDMEFDLCMVSIVGTQLPLFI</sequence>
<dbReference type="KEGG" id="aqt:FN924_14810"/>
<dbReference type="GO" id="GO:0016799">
    <property type="term" value="F:hydrolase activity, hydrolyzing N-glycosyl compounds"/>
    <property type="evidence" value="ECO:0007669"/>
    <property type="project" value="InterPro"/>
</dbReference>
<dbReference type="AlphaFoldDB" id="A0A516KJ01"/>
<name>A0A516KJ01_9BACI</name>